<dbReference type="SUPFAM" id="SSF46689">
    <property type="entry name" value="Homeodomain-like"/>
    <property type="match status" value="1"/>
</dbReference>
<keyword evidence="20" id="KW-1185">Reference proteome</keyword>
<dbReference type="OrthoDB" id="1938039at2759"/>
<evidence type="ECO:0000256" key="17">
    <source>
        <dbReference type="SAM" id="Coils"/>
    </source>
</evidence>
<evidence type="ECO:0000256" key="2">
    <source>
        <dbReference type="ARBA" id="ARBA00004322"/>
    </source>
</evidence>
<dbReference type="CDD" id="cd12202">
    <property type="entry name" value="CASP8AP2"/>
    <property type="match status" value="1"/>
</dbReference>
<feature type="compositionally biased region" description="Basic and acidic residues" evidence="18">
    <location>
        <begin position="477"/>
        <end position="490"/>
    </location>
</feature>
<keyword evidence="7" id="KW-0053">Apoptosis</keyword>
<keyword evidence="10" id="KW-0496">Mitochondrion</keyword>
<evidence type="ECO:0000256" key="3">
    <source>
        <dbReference type="ARBA" id="ARBA00004496"/>
    </source>
</evidence>
<keyword evidence="5" id="KW-0678">Repressor</keyword>
<evidence type="ECO:0000256" key="7">
    <source>
        <dbReference type="ARBA" id="ARBA00022703"/>
    </source>
</evidence>
<keyword evidence="11" id="KW-0010">Activator</keyword>
<dbReference type="Ensembl" id="ENSVKKT00000013218.1">
    <property type="protein sequence ID" value="ENSVKKP00000012905.1"/>
    <property type="gene ID" value="ENSVKKG00000008940.1"/>
</dbReference>
<proteinExistence type="predicted"/>
<evidence type="ECO:0000256" key="15">
    <source>
        <dbReference type="ARBA" id="ARBA00069865"/>
    </source>
</evidence>
<feature type="region of interest" description="Disordered" evidence="18">
    <location>
        <begin position="1105"/>
        <end position="1162"/>
    </location>
</feature>
<feature type="compositionally biased region" description="Basic and acidic residues" evidence="18">
    <location>
        <begin position="289"/>
        <end position="308"/>
    </location>
</feature>
<keyword evidence="4" id="KW-0963">Cytoplasm</keyword>
<keyword evidence="8" id="KW-0007">Acetylation</keyword>
<dbReference type="GO" id="GO:0016605">
    <property type="term" value="C:PML body"/>
    <property type="evidence" value="ECO:0007669"/>
    <property type="project" value="UniProtKB-SubCell"/>
</dbReference>
<feature type="compositionally biased region" description="Basic and acidic residues" evidence="18">
    <location>
        <begin position="139"/>
        <end position="161"/>
    </location>
</feature>
<dbReference type="InterPro" id="IPR009057">
    <property type="entry name" value="Homeodomain-like_sf"/>
</dbReference>
<keyword evidence="13" id="KW-0539">Nucleus</keyword>
<dbReference type="PANTHER" id="PTHR15489:SF2">
    <property type="entry name" value="CASP8-ASSOCIATED PROTEIN 2"/>
    <property type="match status" value="1"/>
</dbReference>
<dbReference type="GeneID" id="123023513"/>
<feature type="region of interest" description="Disordered" evidence="18">
    <location>
        <begin position="139"/>
        <end position="164"/>
    </location>
</feature>
<accession>A0A8D2JKS7</accession>
<feature type="compositionally biased region" description="Acidic residues" evidence="18">
    <location>
        <begin position="874"/>
        <end position="888"/>
    </location>
</feature>
<dbReference type="PANTHER" id="PTHR15489">
    <property type="entry name" value="CASPASE 8 ASSOCIATED PROTEIN 2"/>
    <property type="match status" value="1"/>
</dbReference>
<evidence type="ECO:0000256" key="1">
    <source>
        <dbReference type="ARBA" id="ARBA00004173"/>
    </source>
</evidence>
<feature type="region of interest" description="Disordered" evidence="18">
    <location>
        <begin position="871"/>
        <end position="950"/>
    </location>
</feature>
<feature type="region of interest" description="Disordered" evidence="18">
    <location>
        <begin position="289"/>
        <end position="494"/>
    </location>
</feature>
<dbReference type="InterPro" id="IPR049257">
    <property type="entry name" value="Gon4l/CASP8AP2_myb-like"/>
</dbReference>
<dbReference type="Proteomes" id="UP000694545">
    <property type="component" value="Unplaced"/>
</dbReference>
<feature type="coiled-coil region" evidence="17">
    <location>
        <begin position="46"/>
        <end position="112"/>
    </location>
</feature>
<feature type="compositionally biased region" description="Basic and acidic residues" evidence="18">
    <location>
        <begin position="345"/>
        <end position="368"/>
    </location>
</feature>
<feature type="compositionally biased region" description="Polar residues" evidence="18">
    <location>
        <begin position="906"/>
        <end position="926"/>
    </location>
</feature>
<dbReference type="Gene3D" id="1.10.10.60">
    <property type="entry name" value="Homeodomain-like"/>
    <property type="match status" value="1"/>
</dbReference>
<dbReference type="GO" id="GO:0036337">
    <property type="term" value="P:Fas signaling pathway"/>
    <property type="evidence" value="ECO:0007669"/>
    <property type="project" value="TreeGrafter"/>
</dbReference>
<comment type="subcellular location">
    <subcellularLocation>
        <location evidence="3">Cytoplasm</location>
    </subcellularLocation>
    <subcellularLocation>
        <location evidence="1">Mitochondrion</location>
    </subcellularLocation>
    <subcellularLocation>
        <location evidence="2">Nucleus</location>
        <location evidence="2">PML body</location>
    </subcellularLocation>
</comment>
<name>A0A8D2JKS7_VARKO</name>
<evidence type="ECO:0000256" key="13">
    <source>
        <dbReference type="ARBA" id="ARBA00023242"/>
    </source>
</evidence>
<dbReference type="Pfam" id="PF21227">
    <property type="entry name" value="Myb_DNA-binding_7"/>
    <property type="match status" value="1"/>
</dbReference>
<evidence type="ECO:0000256" key="12">
    <source>
        <dbReference type="ARBA" id="ARBA00023163"/>
    </source>
</evidence>
<reference evidence="19" key="1">
    <citation type="submission" date="2025-08" db="UniProtKB">
        <authorList>
            <consortium name="Ensembl"/>
        </authorList>
    </citation>
    <scope>IDENTIFICATION</scope>
</reference>
<dbReference type="GO" id="GO:0003714">
    <property type="term" value="F:transcription corepressor activity"/>
    <property type="evidence" value="ECO:0007669"/>
    <property type="project" value="TreeGrafter"/>
</dbReference>
<evidence type="ECO:0000256" key="14">
    <source>
        <dbReference type="ARBA" id="ARBA00023306"/>
    </source>
</evidence>
<dbReference type="KEGG" id="vko:123023513"/>
<reference evidence="19" key="2">
    <citation type="submission" date="2025-09" db="UniProtKB">
        <authorList>
            <consortium name="Ensembl"/>
        </authorList>
    </citation>
    <scope>IDENTIFICATION</scope>
</reference>
<evidence type="ECO:0000256" key="4">
    <source>
        <dbReference type="ARBA" id="ARBA00022490"/>
    </source>
</evidence>
<evidence type="ECO:0000313" key="20">
    <source>
        <dbReference type="Proteomes" id="UP000694545"/>
    </source>
</evidence>
<dbReference type="OMA" id="HEKCKQQ"/>
<keyword evidence="9" id="KW-0805">Transcription regulation</keyword>
<keyword evidence="17" id="KW-0175">Coiled coil</keyword>
<evidence type="ECO:0000256" key="10">
    <source>
        <dbReference type="ARBA" id="ARBA00023128"/>
    </source>
</evidence>
<feature type="region of interest" description="Disordered" evidence="18">
    <location>
        <begin position="1204"/>
        <end position="1231"/>
    </location>
</feature>
<evidence type="ECO:0000256" key="18">
    <source>
        <dbReference type="SAM" id="MobiDB-lite"/>
    </source>
</evidence>
<sequence length="1950" mass="219669">MIQINIFLSFSLPSVNSTTTVTPTRSGLNLFDELLIEEGTAKEATYNDLQAEHEKCQKQLQELMKKLRETEEQNSILQKENQCLKKNISALIKTARVEINRKDEEISNLQRRLSEIPVHQHTYSRTYLASANNAKNIEGSKMKNKGRDLLPENNQKLDSRTQHTLSKDIPSSYSTWDIEKKTFHSEKRDAPYVPQAHTEQLYTDGAHARLTNVDSLCGKEKGKKEMKPNEHYSRENDCRYKTKAQQNLNGTAVDIHGKFQAYPEKTVKNGHWKDSKDLKFKSSLCAEKRTNKVPSAKEKQSTPKDRLLPKTGHSSTVRDEKSQNRNQKALKSQVKEESNSGQKTRQPDRHLEQKKPDKLSRVPERDALARSLQKLNKSYSEDRKIKNSDCRRNKAKNGHGFQEGRSSPAQSLASSSDQKHSYSKEDSSKCEHTHSKSDRHRTEEKRKNERDKCRDNENSQNKDNLKEMLKTTKRTIKMKENTKREEKKSFQAEASSKIVDGMEGRNPTKVGRDEEQSKSKDLKLSFMQKLNLTLSPAKKQTDKVKSVVKSANECNSEIPSQEVMLVPDESSNTNAAKRTDTPLLTVQDKFVHTNLEKTGSVSQMGNEGPAETMNTELSETSFTQNVVKQNELAVNGNLLPEADIEMGEVHEMYLSPDLGSSVDQDKLPDNTFNDLETISSVEFDSFSVIDEISGTDSDSLVDEEESFKCADEKVMEYPEKENRSLPHKSTVKESKILCRDVQANDQKVHNLKPSFPDPGNHLETLFNKELNSSFQERDTNPVSVDDDNSVLSIDLNHMRHIPKAISPINSPIRPLAKVLRTESPFKGLVKSYNLESAVVCPGRNQSSELNKENQKPLHSDHQILVESQLTMSSDELEEGEIVSDDEEPKVERDLESCKKARRKVSPDSSNLSKSTCSLRTKITSSSEDTEKLASGKKNRPKDGNLMSSSEMKKTKAVSIDCLEKIVQITVEPSTVHEFMQMLRAIRKQIRKNYMKFKMQFPVQNFHRIIDSAILNFTSLIKYLDFSKMSKSSEALKLTLCEIIESKLNQIKKNSEIEYLFEHQQADMKKKLWKLVDEELDYLFDKIKKNILKLCNLISFENENDKGKLDKRTKRSPRCLVNNKNERQKSKKTTLNTRTQKSEESVLQKPVAGNQVLKKGHHETHKMDIHKNTAAKHKGSSSDNSKHSQTQAELFIDNPMKESALKNGQYGKEGSSVAGDPPKSDISSGPLTEQQMSGLTFNLVNDAQMGEMFKSLLQGSDLSEKNDEFIDENQWEFRTPEKRVPDSQTCRNDPVYESEEMIPKETQVECRVLDSIKWPIVSPERDSAFLTRLQIPLDPAILDESCMFEIPTSPALKKNETCISEKPKSLVSSILLEDLAVSLTIPSPLKSDAHLSFLKPDILGSVPKDVLSAHFSEDAHLEEEDASEQDIHLALESDNSSSKSSCSSSWASMPAVPGFQYCPNLPMQAVIMEKSNDHFIVKIRRAAPSSSPTHHQAILGNDGEATITERRNNEIIMDEKLDTLNSKYVPLEETTICKKKIELEDKMVHGHNEHKGVLNSLALVKESSVCLVNDQVAEPQQEPHSGVPVDVLDSVENLFTNASQEEKCNMNELLQEPYSNTAQPQGSDQVHSSPKEACDLQDHAKVLGRSLGCLKDSSSETTQYMTDIPVFKLPQSHTLNISQKSDVSCTKVEHSLVNSAAVPAVEELTSKSHFDICIDLTDETPMENEVDSWDLTAESALNTSMECVYKNKEEPKIEACCVASAPSEHDVEGVINLAVDLLDKPTVDKHFKSKAVLNIDGQGSQMNLSKESKKRKKEAEETSSGKRQRKESNELTCKKSSKNCRRSKETASVATSASIKKVPLITEKDPLPSTSTMSPSSLCAKNIIKKKGEVVISWTRNDDREILLECQKKGPSGKTFASVASRLNKNPTQIEERFKQLVKLFKMSNCS</sequence>
<dbReference type="GO" id="GO:0005739">
    <property type="term" value="C:mitochondrion"/>
    <property type="evidence" value="ECO:0007669"/>
    <property type="project" value="UniProtKB-SubCell"/>
</dbReference>
<protein>
    <recommendedName>
        <fullName evidence="15">CASP8-associated protein 2</fullName>
    </recommendedName>
    <alternativeName>
        <fullName evidence="16">FLICE-associated huge protein</fullName>
    </alternativeName>
</protein>
<keyword evidence="12" id="KW-0804">Transcription</keyword>
<evidence type="ECO:0000256" key="11">
    <source>
        <dbReference type="ARBA" id="ARBA00023159"/>
    </source>
</evidence>
<evidence type="ECO:0000256" key="5">
    <source>
        <dbReference type="ARBA" id="ARBA00022491"/>
    </source>
</evidence>
<dbReference type="InterPro" id="IPR039674">
    <property type="entry name" value="FLASH"/>
</dbReference>
<keyword evidence="6" id="KW-0597">Phosphoprotein</keyword>
<dbReference type="FunFam" id="1.10.10.60:FF:000265">
    <property type="entry name" value="CASP8-associated protein 2 isoform X1"/>
    <property type="match status" value="1"/>
</dbReference>
<evidence type="ECO:0000256" key="8">
    <source>
        <dbReference type="ARBA" id="ARBA00022990"/>
    </source>
</evidence>
<evidence type="ECO:0000256" key="9">
    <source>
        <dbReference type="ARBA" id="ARBA00023015"/>
    </source>
</evidence>
<feature type="compositionally biased region" description="Basic and acidic residues" evidence="18">
    <location>
        <begin position="1816"/>
        <end position="1836"/>
    </location>
</feature>
<dbReference type="GO" id="GO:0008625">
    <property type="term" value="P:extrinsic apoptotic signaling pathway via death domain receptors"/>
    <property type="evidence" value="ECO:0007669"/>
    <property type="project" value="TreeGrafter"/>
</dbReference>
<feature type="compositionally biased region" description="Basic and acidic residues" evidence="18">
    <location>
        <begin position="379"/>
        <end position="392"/>
    </location>
</feature>
<feature type="compositionally biased region" description="Low complexity" evidence="18">
    <location>
        <begin position="406"/>
        <end position="416"/>
    </location>
</feature>
<feature type="compositionally biased region" description="Basic and acidic residues" evidence="18">
    <location>
        <begin position="417"/>
        <end position="457"/>
    </location>
</feature>
<feature type="compositionally biased region" description="Basic and acidic residues" evidence="18">
    <location>
        <begin position="510"/>
        <end position="520"/>
    </location>
</feature>
<evidence type="ECO:0000256" key="6">
    <source>
        <dbReference type="ARBA" id="ARBA00022553"/>
    </source>
</evidence>
<evidence type="ECO:0000313" key="19">
    <source>
        <dbReference type="Ensembl" id="ENSVKKP00000012905.1"/>
    </source>
</evidence>
<feature type="compositionally biased region" description="Basic and acidic residues" evidence="18">
    <location>
        <begin position="889"/>
        <end position="898"/>
    </location>
</feature>
<dbReference type="RefSeq" id="XP_044286277.1">
    <property type="nucleotide sequence ID" value="XM_044430342.1"/>
</dbReference>
<evidence type="ECO:0000256" key="16">
    <source>
        <dbReference type="ARBA" id="ARBA00078515"/>
    </source>
</evidence>
<feature type="region of interest" description="Disordered" evidence="18">
    <location>
        <begin position="501"/>
        <end position="520"/>
    </location>
</feature>
<keyword evidence="14" id="KW-0131">Cell cycle</keyword>
<gene>
    <name evidence="19" type="primary">CASP8AP2</name>
</gene>
<organism evidence="19 20">
    <name type="scientific">Varanus komodoensis</name>
    <name type="common">Komodo dragon</name>
    <dbReference type="NCBI Taxonomy" id="61221"/>
    <lineage>
        <taxon>Eukaryota</taxon>
        <taxon>Metazoa</taxon>
        <taxon>Chordata</taxon>
        <taxon>Craniata</taxon>
        <taxon>Vertebrata</taxon>
        <taxon>Euteleostomi</taxon>
        <taxon>Lepidosauria</taxon>
        <taxon>Squamata</taxon>
        <taxon>Bifurcata</taxon>
        <taxon>Unidentata</taxon>
        <taxon>Episquamata</taxon>
        <taxon>Toxicofera</taxon>
        <taxon>Anguimorpha</taxon>
        <taxon>Paleoanguimorpha</taxon>
        <taxon>Varanoidea</taxon>
        <taxon>Varanidae</taxon>
        <taxon>Varanus</taxon>
    </lineage>
</organism>
<dbReference type="CTD" id="9994"/>
<feature type="region of interest" description="Disordered" evidence="18">
    <location>
        <begin position="1801"/>
        <end position="1842"/>
    </location>
</feature>